<dbReference type="GO" id="GO:0003700">
    <property type="term" value="F:DNA-binding transcription factor activity"/>
    <property type="evidence" value="ECO:0007669"/>
    <property type="project" value="InterPro"/>
</dbReference>
<sequence length="229" mass="24329">MTTPAPRDDLAVLIVDDDFMVASIHTRFVERAPGFRVVGVAATGTTALAEIERLRPDLVLLDVHLPDLSGVDVLRRLRGAGNDVGVMMVTAAREADTVRAAAAAGAAHYLVKPFEFDDLLTRLESFRQAHLALAGVATAGQEDIDAVFAPLGRGREALPKGLSVETAAAVLEALASGRELSAAECADEVGVSRVSARRYLEHYVAQGRAAVRLKYGGAGRPERRYRASG</sequence>
<name>A0A7X0RJT6_9ACTN</name>
<dbReference type="InterPro" id="IPR024187">
    <property type="entry name" value="Sig_transdc_resp-reg_cit/mal"/>
</dbReference>
<organism evidence="12 13">
    <name type="scientific">Nocardioides luti</name>
    <dbReference type="NCBI Taxonomy" id="2761101"/>
    <lineage>
        <taxon>Bacteria</taxon>
        <taxon>Bacillati</taxon>
        <taxon>Actinomycetota</taxon>
        <taxon>Actinomycetes</taxon>
        <taxon>Propionibacteriales</taxon>
        <taxon>Nocardioidaceae</taxon>
        <taxon>Nocardioides</taxon>
    </lineage>
</organism>
<feature type="domain" description="Response regulatory" evidence="11">
    <location>
        <begin position="11"/>
        <end position="127"/>
    </location>
</feature>
<dbReference type="AlphaFoldDB" id="A0A7X0RJT6"/>
<protein>
    <recommendedName>
        <fullName evidence="9">Transcriptional regulatory protein</fullName>
    </recommendedName>
</protein>
<dbReference type="Gene3D" id="3.40.50.2300">
    <property type="match status" value="1"/>
</dbReference>
<dbReference type="PIRSF" id="PIRSF006171">
    <property type="entry name" value="RR_citrat_malat"/>
    <property type="match status" value="1"/>
</dbReference>
<dbReference type="GO" id="GO:0005737">
    <property type="term" value="C:cytoplasm"/>
    <property type="evidence" value="ECO:0007669"/>
    <property type="project" value="UniProtKB-SubCell"/>
</dbReference>
<evidence type="ECO:0000313" key="13">
    <source>
        <dbReference type="Proteomes" id="UP000523955"/>
    </source>
</evidence>
<dbReference type="InterPro" id="IPR036388">
    <property type="entry name" value="WH-like_DNA-bd_sf"/>
</dbReference>
<keyword evidence="8 9" id="KW-0804">Transcription</keyword>
<evidence type="ECO:0000256" key="6">
    <source>
        <dbReference type="ARBA" id="ARBA00023125"/>
    </source>
</evidence>
<evidence type="ECO:0000256" key="5">
    <source>
        <dbReference type="ARBA" id="ARBA00023015"/>
    </source>
</evidence>
<dbReference type="SUPFAM" id="SSF52172">
    <property type="entry name" value="CheY-like"/>
    <property type="match status" value="1"/>
</dbReference>
<gene>
    <name evidence="12" type="ORF">H5V45_19945</name>
</gene>
<evidence type="ECO:0000256" key="8">
    <source>
        <dbReference type="ARBA" id="ARBA00023163"/>
    </source>
</evidence>
<proteinExistence type="predicted"/>
<dbReference type="InterPro" id="IPR051271">
    <property type="entry name" value="2C-system_Tx_regulators"/>
</dbReference>
<dbReference type="PANTHER" id="PTHR45526:SF1">
    <property type="entry name" value="TRANSCRIPTIONAL REGULATORY PROTEIN DCUR-RELATED"/>
    <property type="match status" value="1"/>
</dbReference>
<feature type="modified residue" description="4-aspartylphosphate" evidence="10">
    <location>
        <position position="62"/>
    </location>
</feature>
<dbReference type="GO" id="GO:0003677">
    <property type="term" value="F:DNA binding"/>
    <property type="evidence" value="ECO:0007669"/>
    <property type="project" value="UniProtKB-KW"/>
</dbReference>
<evidence type="ECO:0000256" key="10">
    <source>
        <dbReference type="PROSITE-ProRule" id="PRU00169"/>
    </source>
</evidence>
<dbReference type="Pfam" id="PF00072">
    <property type="entry name" value="Response_reg"/>
    <property type="match status" value="1"/>
</dbReference>
<keyword evidence="3 10" id="KW-0597">Phosphoprotein</keyword>
<evidence type="ECO:0000259" key="11">
    <source>
        <dbReference type="PROSITE" id="PS50110"/>
    </source>
</evidence>
<evidence type="ECO:0000313" key="12">
    <source>
        <dbReference type="EMBL" id="MBB6629602.1"/>
    </source>
</evidence>
<dbReference type="PROSITE" id="PS50110">
    <property type="entry name" value="RESPONSE_REGULATORY"/>
    <property type="match status" value="1"/>
</dbReference>
<keyword evidence="2 9" id="KW-0963">Cytoplasm</keyword>
<dbReference type="InterPro" id="IPR001789">
    <property type="entry name" value="Sig_transdc_resp-reg_receiver"/>
</dbReference>
<dbReference type="RefSeq" id="WP_185254918.1">
    <property type="nucleotide sequence ID" value="NZ_JACKXE010000002.1"/>
</dbReference>
<evidence type="ECO:0000256" key="7">
    <source>
        <dbReference type="ARBA" id="ARBA00023159"/>
    </source>
</evidence>
<reference evidence="12 13" key="1">
    <citation type="submission" date="2020-08" db="EMBL/GenBank/DDBJ databases">
        <authorList>
            <person name="Seo M.-J."/>
        </authorList>
    </citation>
    <scope>NUCLEOTIDE SEQUENCE [LARGE SCALE GENOMIC DNA]</scope>
    <source>
        <strain evidence="12 13">KIGAM211</strain>
    </source>
</reference>
<evidence type="ECO:0000256" key="1">
    <source>
        <dbReference type="ARBA" id="ARBA00004496"/>
    </source>
</evidence>
<keyword evidence="13" id="KW-1185">Reference proteome</keyword>
<dbReference type="Gene3D" id="1.10.10.10">
    <property type="entry name" value="Winged helix-like DNA-binding domain superfamily/Winged helix DNA-binding domain"/>
    <property type="match status" value="1"/>
</dbReference>
<evidence type="ECO:0000256" key="2">
    <source>
        <dbReference type="ARBA" id="ARBA00022490"/>
    </source>
</evidence>
<dbReference type="PANTHER" id="PTHR45526">
    <property type="entry name" value="TRANSCRIPTIONAL REGULATORY PROTEIN DPIA"/>
    <property type="match status" value="1"/>
</dbReference>
<keyword evidence="7 9" id="KW-0010">Activator</keyword>
<keyword evidence="6 9" id="KW-0238">DNA-binding</keyword>
<dbReference type="GO" id="GO:0000156">
    <property type="term" value="F:phosphorelay response regulator activity"/>
    <property type="evidence" value="ECO:0007669"/>
    <property type="project" value="TreeGrafter"/>
</dbReference>
<keyword evidence="4 9" id="KW-0902">Two-component regulatory system</keyword>
<dbReference type="Proteomes" id="UP000523955">
    <property type="component" value="Unassembled WGS sequence"/>
</dbReference>
<evidence type="ECO:0000256" key="4">
    <source>
        <dbReference type="ARBA" id="ARBA00023012"/>
    </source>
</evidence>
<keyword evidence="5 9" id="KW-0805">Transcription regulation</keyword>
<accession>A0A7X0RJT6</accession>
<evidence type="ECO:0000256" key="3">
    <source>
        <dbReference type="ARBA" id="ARBA00022553"/>
    </source>
</evidence>
<dbReference type="EMBL" id="JACKXE010000002">
    <property type="protein sequence ID" value="MBB6629602.1"/>
    <property type="molecule type" value="Genomic_DNA"/>
</dbReference>
<comment type="caution">
    <text evidence="12">The sequence shown here is derived from an EMBL/GenBank/DDBJ whole genome shotgun (WGS) entry which is preliminary data.</text>
</comment>
<evidence type="ECO:0000256" key="9">
    <source>
        <dbReference type="PIRNR" id="PIRNR006171"/>
    </source>
</evidence>
<dbReference type="SMART" id="SM00448">
    <property type="entry name" value="REC"/>
    <property type="match status" value="1"/>
</dbReference>
<dbReference type="InterPro" id="IPR011006">
    <property type="entry name" value="CheY-like_superfamily"/>
</dbReference>
<comment type="subcellular location">
    <subcellularLocation>
        <location evidence="1 9">Cytoplasm</location>
    </subcellularLocation>
</comment>